<keyword evidence="4" id="KW-1185">Reference proteome</keyword>
<gene>
    <name evidence="3" type="ORF">SAMN06265795_103233</name>
</gene>
<keyword evidence="2" id="KW-0732">Signal</keyword>
<feature type="region of interest" description="Disordered" evidence="1">
    <location>
        <begin position="176"/>
        <end position="209"/>
    </location>
</feature>
<dbReference type="Proteomes" id="UP000198284">
    <property type="component" value="Unassembled WGS sequence"/>
</dbReference>
<name>A0A239F868_9BURK</name>
<dbReference type="EMBL" id="FZOT01000003">
    <property type="protein sequence ID" value="SNS53086.1"/>
    <property type="molecule type" value="Genomic_DNA"/>
</dbReference>
<feature type="signal peptide" evidence="2">
    <location>
        <begin position="1"/>
        <end position="31"/>
    </location>
</feature>
<evidence type="ECO:0000256" key="2">
    <source>
        <dbReference type="SAM" id="SignalP"/>
    </source>
</evidence>
<dbReference type="AlphaFoldDB" id="A0A239F868"/>
<evidence type="ECO:0000313" key="3">
    <source>
        <dbReference type="EMBL" id="SNS53086.1"/>
    </source>
</evidence>
<sequence>MPTNHALLPYDAWPLRWLAAGLMLCSAAAHAQTELVCRPQPAGRSGPISIQFCEDRLGDPVLRIRNLDRKQAMQPDMHGCDLRLADGRTMRASWRVFPIEPGAEHLEYDIFRRMGKVESVACAIRSVSVVPDQVGPPEDSPALLGARVGTQKPDRMRSARTEMSDSPPVVIQAYPMLGQPPAAGQPATGMPQSPAMPVAPAPVRRVPAR</sequence>
<dbReference type="RefSeq" id="WP_143131170.1">
    <property type="nucleotide sequence ID" value="NZ_FZOT01000003.1"/>
</dbReference>
<organism evidence="3 4">
    <name type="scientific">Noviherbaspirillum humi</name>
    <dbReference type="NCBI Taxonomy" id="1688639"/>
    <lineage>
        <taxon>Bacteria</taxon>
        <taxon>Pseudomonadati</taxon>
        <taxon>Pseudomonadota</taxon>
        <taxon>Betaproteobacteria</taxon>
        <taxon>Burkholderiales</taxon>
        <taxon>Oxalobacteraceae</taxon>
        <taxon>Noviherbaspirillum</taxon>
    </lineage>
</organism>
<evidence type="ECO:0000256" key="1">
    <source>
        <dbReference type="SAM" id="MobiDB-lite"/>
    </source>
</evidence>
<accession>A0A239F868</accession>
<feature type="chain" id="PRO_5012150382" evidence="2">
    <location>
        <begin position="32"/>
        <end position="209"/>
    </location>
</feature>
<proteinExistence type="predicted"/>
<evidence type="ECO:0000313" key="4">
    <source>
        <dbReference type="Proteomes" id="UP000198284"/>
    </source>
</evidence>
<reference evidence="3 4" key="1">
    <citation type="submission" date="2017-06" db="EMBL/GenBank/DDBJ databases">
        <authorList>
            <person name="Kim H.J."/>
            <person name="Triplett B.A."/>
        </authorList>
    </citation>
    <scope>NUCLEOTIDE SEQUENCE [LARGE SCALE GENOMIC DNA]</scope>
    <source>
        <strain evidence="3 4">U15</strain>
    </source>
</reference>
<protein>
    <submittedName>
        <fullName evidence="3">Uncharacterized protein</fullName>
    </submittedName>
</protein>